<comment type="caution">
    <text evidence="3">The sequence shown here is derived from an EMBL/GenBank/DDBJ whole genome shotgun (WGS) entry which is preliminary data.</text>
</comment>
<dbReference type="InterPro" id="IPR050173">
    <property type="entry name" value="ABC_transporter_C-like"/>
</dbReference>
<accession>A0ABD3BJM8</accession>
<dbReference type="AlphaFoldDB" id="A0ABD3BJM8"/>
<name>A0ABD3BJM8_9LAMI</name>
<dbReference type="GO" id="GO:0005524">
    <property type="term" value="F:ATP binding"/>
    <property type="evidence" value="ECO:0007669"/>
    <property type="project" value="UniProtKB-KW"/>
</dbReference>
<dbReference type="Gene3D" id="3.40.50.300">
    <property type="entry name" value="P-loop containing nucleotide triphosphate hydrolases"/>
    <property type="match status" value="1"/>
</dbReference>
<dbReference type="PANTHER" id="PTHR24223:SF369">
    <property type="entry name" value="ABC TRANSPORTER C FAMILY MEMBER 10"/>
    <property type="match status" value="1"/>
</dbReference>
<sequence length="75" mass="8390">MVQVHGTMAYVSQPAWIQTGSTRENILFGSDMNNDRYRDTLERCSLIKDLELLPHGDLTEIGERGVNLSGVLLDV</sequence>
<protein>
    <submittedName>
        <fullName evidence="3">Multidrug resistance-associated protein 7</fullName>
    </submittedName>
</protein>
<dbReference type="EMBL" id="JAVIJP010000081">
    <property type="protein sequence ID" value="KAL3617638.1"/>
    <property type="molecule type" value="Genomic_DNA"/>
</dbReference>
<dbReference type="Proteomes" id="UP001632038">
    <property type="component" value="Unassembled WGS sequence"/>
</dbReference>
<keyword evidence="2" id="KW-0067">ATP-binding</keyword>
<dbReference type="PANTHER" id="PTHR24223">
    <property type="entry name" value="ATP-BINDING CASSETTE SUB-FAMILY C"/>
    <property type="match status" value="1"/>
</dbReference>
<organism evidence="3 4">
    <name type="scientific">Castilleja foliolosa</name>
    <dbReference type="NCBI Taxonomy" id="1961234"/>
    <lineage>
        <taxon>Eukaryota</taxon>
        <taxon>Viridiplantae</taxon>
        <taxon>Streptophyta</taxon>
        <taxon>Embryophyta</taxon>
        <taxon>Tracheophyta</taxon>
        <taxon>Spermatophyta</taxon>
        <taxon>Magnoliopsida</taxon>
        <taxon>eudicotyledons</taxon>
        <taxon>Gunneridae</taxon>
        <taxon>Pentapetalae</taxon>
        <taxon>asterids</taxon>
        <taxon>lamiids</taxon>
        <taxon>Lamiales</taxon>
        <taxon>Orobanchaceae</taxon>
        <taxon>Pedicularideae</taxon>
        <taxon>Castillejinae</taxon>
        <taxon>Castilleja</taxon>
    </lineage>
</organism>
<reference evidence="4" key="1">
    <citation type="journal article" date="2024" name="IScience">
        <title>Strigolactones Initiate the Formation of Haustorium-like Structures in Castilleja.</title>
        <authorList>
            <person name="Buerger M."/>
            <person name="Peterson D."/>
            <person name="Chory J."/>
        </authorList>
    </citation>
    <scope>NUCLEOTIDE SEQUENCE [LARGE SCALE GENOMIC DNA]</scope>
</reference>
<proteinExistence type="predicted"/>
<keyword evidence="1" id="KW-0547">Nucleotide-binding</keyword>
<evidence type="ECO:0000256" key="2">
    <source>
        <dbReference type="ARBA" id="ARBA00022840"/>
    </source>
</evidence>
<evidence type="ECO:0000313" key="4">
    <source>
        <dbReference type="Proteomes" id="UP001632038"/>
    </source>
</evidence>
<gene>
    <name evidence="3" type="primary">ABCC10_3</name>
    <name evidence="3" type="ORF">CASFOL_037959</name>
</gene>
<dbReference type="InterPro" id="IPR027417">
    <property type="entry name" value="P-loop_NTPase"/>
</dbReference>
<dbReference type="SUPFAM" id="SSF52540">
    <property type="entry name" value="P-loop containing nucleoside triphosphate hydrolases"/>
    <property type="match status" value="1"/>
</dbReference>
<evidence type="ECO:0000313" key="3">
    <source>
        <dbReference type="EMBL" id="KAL3617638.1"/>
    </source>
</evidence>
<evidence type="ECO:0000256" key="1">
    <source>
        <dbReference type="ARBA" id="ARBA00022741"/>
    </source>
</evidence>
<keyword evidence="4" id="KW-1185">Reference proteome</keyword>